<dbReference type="GO" id="GO:0005524">
    <property type="term" value="F:ATP binding"/>
    <property type="evidence" value="ECO:0007669"/>
    <property type="project" value="UniProtKB-KW"/>
</dbReference>
<evidence type="ECO:0000259" key="25">
    <source>
        <dbReference type="PROSITE" id="PS50109"/>
    </source>
</evidence>
<evidence type="ECO:0000256" key="11">
    <source>
        <dbReference type="ARBA" id="ARBA00022777"/>
    </source>
</evidence>
<dbReference type="AlphaFoldDB" id="A0A3N1DAN3"/>
<dbReference type="InterPro" id="IPR004358">
    <property type="entry name" value="Sig_transdc_His_kin-like_C"/>
</dbReference>
<feature type="transmembrane region" description="Helical" evidence="24">
    <location>
        <begin position="6"/>
        <end position="27"/>
    </location>
</feature>
<feature type="domain" description="Histidine kinase" evidence="25">
    <location>
        <begin position="229"/>
        <end position="432"/>
    </location>
</feature>
<evidence type="ECO:0000313" key="27">
    <source>
        <dbReference type="EMBL" id="ROO90570.1"/>
    </source>
</evidence>
<evidence type="ECO:0000256" key="15">
    <source>
        <dbReference type="ARBA" id="ARBA00022912"/>
    </source>
</evidence>
<evidence type="ECO:0000256" key="19">
    <source>
        <dbReference type="ARBA" id="ARBA00023026"/>
    </source>
</evidence>
<evidence type="ECO:0000256" key="12">
    <source>
        <dbReference type="ARBA" id="ARBA00022801"/>
    </source>
</evidence>
<comment type="caution">
    <text evidence="27">The sequence shown here is derived from an EMBL/GenBank/DDBJ whole genome shotgun (WGS) entry which is preliminary data.</text>
</comment>
<dbReference type="InterPro" id="IPR003661">
    <property type="entry name" value="HisK_dim/P_dom"/>
</dbReference>
<keyword evidence="18" id="KW-0346">Stress response</keyword>
<evidence type="ECO:0000256" key="16">
    <source>
        <dbReference type="ARBA" id="ARBA00022989"/>
    </source>
</evidence>
<dbReference type="SMART" id="SM00387">
    <property type="entry name" value="HATPase_c"/>
    <property type="match status" value="1"/>
</dbReference>
<organism evidence="27 28">
    <name type="scientific">Actinocorallia herbida</name>
    <dbReference type="NCBI Taxonomy" id="58109"/>
    <lineage>
        <taxon>Bacteria</taxon>
        <taxon>Bacillati</taxon>
        <taxon>Actinomycetota</taxon>
        <taxon>Actinomycetes</taxon>
        <taxon>Streptosporangiales</taxon>
        <taxon>Thermomonosporaceae</taxon>
        <taxon>Actinocorallia</taxon>
    </lineage>
</organism>
<sequence>MRSALARVATAVTAMVALSFVIPLGLLNGQMAYDRAITAAERQASSLVPVLTVTGDPAQLEAALGSTPAGAAGVMALHLPGGGPLGSSHAPRAKLAEAARLKRTFTADAEGGKVLLRPVVLDADRTAVIEVFVPSAELGQGVRKSWLILVLVALALVGVSVAMADRLAIRVVRAADRLAEAVTRVSGGDLKARIAPDGPRELRVAGEAFNHMVGELARLLAAEREAGADLSHRLRTPLTALRINLGGLAAHPGDPARLAQSHEALGRLEDAVDEIIAAARRTDREPAPDQACDAAEVVRARLEFWSALAEDQGRECRLTAPEAGAPVPVAAAELSAVVDALLGNVFRHTPHGAALQVTVHRGRHATGLLVGDAGQGIADPQAAARRGSSGGGSTGLGLDIARRLAESTGGSLRVGTSLLGGAQVEVWLRTDQRPASGRTVRHAARRVSRRTAPWRRPRADRAPHPTDPS</sequence>
<dbReference type="InterPro" id="IPR036890">
    <property type="entry name" value="HATPase_C_sf"/>
</dbReference>
<dbReference type="EC" id="2.7.13.3" evidence="5"/>
<keyword evidence="11 27" id="KW-0418">Kinase</keyword>
<dbReference type="SUPFAM" id="SSF47384">
    <property type="entry name" value="Homodimeric domain of signal transducing histidine kinase"/>
    <property type="match status" value="1"/>
</dbReference>
<dbReference type="SUPFAM" id="SSF55874">
    <property type="entry name" value="ATPase domain of HSP90 chaperone/DNA topoisomerase II/histidine kinase"/>
    <property type="match status" value="1"/>
</dbReference>
<dbReference type="CDD" id="cd00082">
    <property type="entry name" value="HisKA"/>
    <property type="match status" value="1"/>
</dbReference>
<keyword evidence="28" id="KW-1185">Reference proteome</keyword>
<dbReference type="PRINTS" id="PR00344">
    <property type="entry name" value="BCTRLSENSOR"/>
</dbReference>
<dbReference type="SMART" id="SM00304">
    <property type="entry name" value="HAMP"/>
    <property type="match status" value="1"/>
</dbReference>
<evidence type="ECO:0000256" key="24">
    <source>
        <dbReference type="SAM" id="Phobius"/>
    </source>
</evidence>
<comment type="cofactor">
    <cofactor evidence="3">
        <name>Mg(2+)</name>
        <dbReference type="ChEBI" id="CHEBI:18420"/>
    </cofactor>
</comment>
<evidence type="ECO:0000256" key="18">
    <source>
        <dbReference type="ARBA" id="ARBA00023016"/>
    </source>
</evidence>
<keyword evidence="17" id="KW-0902">Two-component regulatory system</keyword>
<keyword evidence="24" id="KW-0472">Membrane</keyword>
<evidence type="ECO:0000256" key="20">
    <source>
        <dbReference type="ARBA" id="ARBA00023211"/>
    </source>
</evidence>
<evidence type="ECO:0000256" key="2">
    <source>
        <dbReference type="ARBA" id="ARBA00001936"/>
    </source>
</evidence>
<dbReference type="InterPro" id="IPR003660">
    <property type="entry name" value="HAMP_dom"/>
</dbReference>
<evidence type="ECO:0000256" key="10">
    <source>
        <dbReference type="ARBA" id="ARBA00022741"/>
    </source>
</evidence>
<feature type="domain" description="HAMP" evidence="26">
    <location>
        <begin position="169"/>
        <end position="221"/>
    </location>
</feature>
<keyword evidence="15" id="KW-0904">Protein phosphatase</keyword>
<keyword evidence="14" id="KW-0460">Magnesium</keyword>
<feature type="region of interest" description="Disordered" evidence="23">
    <location>
        <begin position="434"/>
        <end position="469"/>
    </location>
</feature>
<keyword evidence="8" id="KW-0808">Transferase</keyword>
<evidence type="ECO:0000256" key="3">
    <source>
        <dbReference type="ARBA" id="ARBA00001946"/>
    </source>
</evidence>
<keyword evidence="6" id="KW-1003">Cell membrane</keyword>
<evidence type="ECO:0000259" key="26">
    <source>
        <dbReference type="PROSITE" id="PS50885"/>
    </source>
</evidence>
<evidence type="ECO:0000256" key="22">
    <source>
        <dbReference type="ARBA" id="ARBA00041776"/>
    </source>
</evidence>
<dbReference type="SMART" id="SM00388">
    <property type="entry name" value="HisKA"/>
    <property type="match status" value="1"/>
</dbReference>
<reference evidence="27 28" key="1">
    <citation type="submission" date="2018-11" db="EMBL/GenBank/DDBJ databases">
        <title>Sequencing the genomes of 1000 actinobacteria strains.</title>
        <authorList>
            <person name="Klenk H.-P."/>
        </authorList>
    </citation>
    <scope>NUCLEOTIDE SEQUENCE [LARGE SCALE GENOMIC DNA]</scope>
    <source>
        <strain evidence="27 28">DSM 44254</strain>
    </source>
</reference>
<dbReference type="PROSITE" id="PS50885">
    <property type="entry name" value="HAMP"/>
    <property type="match status" value="1"/>
</dbReference>
<evidence type="ECO:0000256" key="5">
    <source>
        <dbReference type="ARBA" id="ARBA00012438"/>
    </source>
</evidence>
<dbReference type="InterPro" id="IPR005467">
    <property type="entry name" value="His_kinase_dom"/>
</dbReference>
<dbReference type="InterPro" id="IPR003594">
    <property type="entry name" value="HATPase_dom"/>
</dbReference>
<dbReference type="GO" id="GO:0005886">
    <property type="term" value="C:plasma membrane"/>
    <property type="evidence" value="ECO:0007669"/>
    <property type="project" value="UniProtKB-SubCell"/>
</dbReference>
<feature type="compositionally biased region" description="Basic residues" evidence="23">
    <location>
        <begin position="439"/>
        <end position="456"/>
    </location>
</feature>
<keyword evidence="9 24" id="KW-0812">Transmembrane</keyword>
<dbReference type="GO" id="GO:0004721">
    <property type="term" value="F:phosphoprotein phosphatase activity"/>
    <property type="evidence" value="ECO:0007669"/>
    <property type="project" value="UniProtKB-KW"/>
</dbReference>
<dbReference type="OrthoDB" id="3206505at2"/>
<dbReference type="Pfam" id="PF00512">
    <property type="entry name" value="HisKA"/>
    <property type="match status" value="1"/>
</dbReference>
<dbReference type="PROSITE" id="PS50109">
    <property type="entry name" value="HIS_KIN"/>
    <property type="match status" value="1"/>
</dbReference>
<dbReference type="GO" id="GO:0000155">
    <property type="term" value="F:phosphorelay sensor kinase activity"/>
    <property type="evidence" value="ECO:0007669"/>
    <property type="project" value="InterPro"/>
</dbReference>
<keyword evidence="7" id="KW-0597">Phosphoprotein</keyword>
<dbReference type="EMBL" id="RJKE01000001">
    <property type="protein sequence ID" value="ROO90570.1"/>
    <property type="molecule type" value="Genomic_DNA"/>
</dbReference>
<gene>
    <name evidence="27" type="ORF">EDD29_8301</name>
</gene>
<evidence type="ECO:0000256" key="17">
    <source>
        <dbReference type="ARBA" id="ARBA00023012"/>
    </source>
</evidence>
<evidence type="ECO:0000256" key="14">
    <source>
        <dbReference type="ARBA" id="ARBA00022842"/>
    </source>
</evidence>
<evidence type="ECO:0000256" key="6">
    <source>
        <dbReference type="ARBA" id="ARBA00022475"/>
    </source>
</evidence>
<comment type="cofactor">
    <cofactor evidence="2">
        <name>Mn(2+)</name>
        <dbReference type="ChEBI" id="CHEBI:29035"/>
    </cofactor>
</comment>
<evidence type="ECO:0000313" key="28">
    <source>
        <dbReference type="Proteomes" id="UP000272400"/>
    </source>
</evidence>
<keyword evidence="19" id="KW-0843">Virulence</keyword>
<keyword evidence="13" id="KW-0067">ATP-binding</keyword>
<feature type="compositionally biased region" description="Basic and acidic residues" evidence="23">
    <location>
        <begin position="457"/>
        <end position="469"/>
    </location>
</feature>
<keyword evidence="16 24" id="KW-1133">Transmembrane helix</keyword>
<evidence type="ECO:0000256" key="13">
    <source>
        <dbReference type="ARBA" id="ARBA00022840"/>
    </source>
</evidence>
<dbReference type="Gene3D" id="3.30.565.10">
    <property type="entry name" value="Histidine kinase-like ATPase, C-terminal domain"/>
    <property type="match status" value="1"/>
</dbReference>
<dbReference type="CDD" id="cd06225">
    <property type="entry name" value="HAMP"/>
    <property type="match status" value="1"/>
</dbReference>
<evidence type="ECO:0000256" key="1">
    <source>
        <dbReference type="ARBA" id="ARBA00000085"/>
    </source>
</evidence>
<dbReference type="Pfam" id="PF02518">
    <property type="entry name" value="HATPase_c"/>
    <property type="match status" value="1"/>
</dbReference>
<evidence type="ECO:0000256" key="8">
    <source>
        <dbReference type="ARBA" id="ARBA00022679"/>
    </source>
</evidence>
<feature type="transmembrane region" description="Helical" evidence="24">
    <location>
        <begin position="146"/>
        <end position="164"/>
    </location>
</feature>
<name>A0A3N1DAN3_9ACTN</name>
<evidence type="ECO:0000256" key="9">
    <source>
        <dbReference type="ARBA" id="ARBA00022692"/>
    </source>
</evidence>
<dbReference type="Pfam" id="PF00672">
    <property type="entry name" value="HAMP"/>
    <property type="match status" value="1"/>
</dbReference>
<protein>
    <recommendedName>
        <fullName evidence="21">Signal transduction histidine-protein kinase/phosphatase MprB</fullName>
        <ecNumber evidence="5">2.7.13.3</ecNumber>
    </recommendedName>
    <alternativeName>
        <fullName evidence="22">Mycobacterial persistence regulator B</fullName>
    </alternativeName>
</protein>
<dbReference type="PANTHER" id="PTHR44936">
    <property type="entry name" value="SENSOR PROTEIN CREC"/>
    <property type="match status" value="1"/>
</dbReference>
<evidence type="ECO:0000256" key="23">
    <source>
        <dbReference type="SAM" id="MobiDB-lite"/>
    </source>
</evidence>
<keyword evidence="10" id="KW-0547">Nucleotide-binding</keyword>
<comment type="subcellular location">
    <subcellularLocation>
        <location evidence="4">Cell membrane</location>
        <topology evidence="4">Multi-pass membrane protein</topology>
    </subcellularLocation>
</comment>
<comment type="catalytic activity">
    <reaction evidence="1">
        <text>ATP + protein L-histidine = ADP + protein N-phospho-L-histidine.</text>
        <dbReference type="EC" id="2.7.13.3"/>
    </reaction>
</comment>
<dbReference type="RefSeq" id="WP_123669507.1">
    <property type="nucleotide sequence ID" value="NZ_RJKE01000001.1"/>
</dbReference>
<accession>A0A3N1DAN3</accession>
<evidence type="ECO:0000256" key="21">
    <source>
        <dbReference type="ARBA" id="ARBA00040454"/>
    </source>
</evidence>
<evidence type="ECO:0000256" key="4">
    <source>
        <dbReference type="ARBA" id="ARBA00004651"/>
    </source>
</evidence>
<keyword evidence="20" id="KW-0464">Manganese</keyword>
<dbReference type="Gene3D" id="1.10.287.130">
    <property type="match status" value="1"/>
</dbReference>
<evidence type="ECO:0000256" key="7">
    <source>
        <dbReference type="ARBA" id="ARBA00022553"/>
    </source>
</evidence>
<proteinExistence type="predicted"/>
<dbReference type="PANTHER" id="PTHR44936:SF9">
    <property type="entry name" value="SENSOR PROTEIN CREC"/>
    <property type="match status" value="1"/>
</dbReference>
<dbReference type="Proteomes" id="UP000272400">
    <property type="component" value="Unassembled WGS sequence"/>
</dbReference>
<keyword evidence="12" id="KW-0378">Hydrolase</keyword>
<dbReference type="InterPro" id="IPR036097">
    <property type="entry name" value="HisK_dim/P_sf"/>
</dbReference>
<dbReference type="InterPro" id="IPR050980">
    <property type="entry name" value="2C_sensor_his_kinase"/>
</dbReference>